<evidence type="ECO:0000256" key="13">
    <source>
        <dbReference type="ARBA" id="ARBA00022859"/>
    </source>
</evidence>
<keyword evidence="16" id="KW-0675">Receptor</keyword>
<keyword evidence="9" id="KW-0732">Signal</keyword>
<dbReference type="OrthoDB" id="1421090at2759"/>
<dbReference type="GO" id="GO:0005886">
    <property type="term" value="C:plasma membrane"/>
    <property type="evidence" value="ECO:0007669"/>
    <property type="project" value="UniProtKB-SubCell"/>
</dbReference>
<evidence type="ECO:0000256" key="2">
    <source>
        <dbReference type="ARBA" id="ARBA00004412"/>
    </source>
</evidence>
<evidence type="ECO:0000256" key="17">
    <source>
        <dbReference type="ARBA" id="ARBA00023180"/>
    </source>
</evidence>
<dbReference type="SUPFAM" id="SSF52058">
    <property type="entry name" value="L domain-like"/>
    <property type="match status" value="2"/>
</dbReference>
<evidence type="ECO:0000256" key="6">
    <source>
        <dbReference type="ARBA" id="ARBA00022588"/>
    </source>
</evidence>
<dbReference type="GO" id="GO:0001875">
    <property type="term" value="F:lipopolysaccharide immune receptor activity"/>
    <property type="evidence" value="ECO:0007669"/>
    <property type="project" value="TreeGrafter"/>
</dbReference>
<dbReference type="GO" id="GO:0004888">
    <property type="term" value="F:transmembrane signaling receptor activity"/>
    <property type="evidence" value="ECO:0007669"/>
    <property type="project" value="InterPro"/>
</dbReference>
<dbReference type="EMBL" id="VXAV01000898">
    <property type="protein sequence ID" value="NXL83789.1"/>
    <property type="molecule type" value="Genomic_DNA"/>
</dbReference>
<name>A0A7L0VXT9_ALELA</name>
<dbReference type="GO" id="GO:0032497">
    <property type="term" value="P:detection of lipopolysaccharide"/>
    <property type="evidence" value="ECO:0007669"/>
    <property type="project" value="TreeGrafter"/>
</dbReference>
<evidence type="ECO:0000256" key="15">
    <source>
        <dbReference type="ARBA" id="ARBA00023136"/>
    </source>
</evidence>
<dbReference type="GO" id="GO:0002755">
    <property type="term" value="P:MyD88-dependent toll-like receptor signaling pathway"/>
    <property type="evidence" value="ECO:0007669"/>
    <property type="project" value="TreeGrafter"/>
</dbReference>
<keyword evidence="11" id="KW-0967">Endosome</keyword>
<feature type="non-terminal residue" evidence="23">
    <location>
        <position position="805"/>
    </location>
</feature>
<dbReference type="GO" id="GO:0005769">
    <property type="term" value="C:early endosome"/>
    <property type="evidence" value="ECO:0007669"/>
    <property type="project" value="UniProtKB-SubCell"/>
</dbReference>
<dbReference type="FunFam" id="3.40.50.10140:FF:000006">
    <property type="entry name" value="Toll-like receptor 4"/>
    <property type="match status" value="1"/>
</dbReference>
<dbReference type="SUPFAM" id="SSF52200">
    <property type="entry name" value="Toll/Interleukin receptor TIR domain"/>
    <property type="match status" value="1"/>
</dbReference>
<dbReference type="GO" id="GO:0006954">
    <property type="term" value="P:inflammatory response"/>
    <property type="evidence" value="ECO:0007669"/>
    <property type="project" value="UniProtKB-KW"/>
</dbReference>
<dbReference type="PANTHER" id="PTHR24365">
    <property type="entry name" value="TOLL-LIKE RECEPTOR"/>
    <property type="match status" value="1"/>
</dbReference>
<comment type="caution">
    <text evidence="23">The sequence shown here is derived from an EMBL/GenBank/DDBJ whole genome shotgun (WGS) entry which is preliminary data.</text>
</comment>
<dbReference type="InterPro" id="IPR032675">
    <property type="entry name" value="LRR_dom_sf"/>
</dbReference>
<dbReference type="Pfam" id="PF13855">
    <property type="entry name" value="LRR_8"/>
    <property type="match status" value="2"/>
</dbReference>
<evidence type="ECO:0000256" key="21">
    <source>
        <dbReference type="SAM" id="Phobius"/>
    </source>
</evidence>
<dbReference type="GO" id="GO:0001726">
    <property type="term" value="C:ruffle"/>
    <property type="evidence" value="ECO:0007669"/>
    <property type="project" value="UniProtKB-SubCell"/>
</dbReference>
<reference evidence="23 24" key="1">
    <citation type="submission" date="2019-09" db="EMBL/GenBank/DDBJ databases">
        <title>Bird 10,000 Genomes (B10K) Project - Family phase.</title>
        <authorList>
            <person name="Zhang G."/>
        </authorList>
    </citation>
    <scope>NUCLEOTIDE SEQUENCE [LARGE SCALE GENOMIC DNA]</scope>
    <source>
        <strain evidence="23">B10K-DU-001-39</strain>
        <tissue evidence="23">Muscle</tissue>
    </source>
</reference>
<dbReference type="PANTHER" id="PTHR24365:SF521">
    <property type="entry name" value="TOLL-LIKE RECEPTOR 4"/>
    <property type="match status" value="1"/>
</dbReference>
<comment type="subcellular location">
    <subcellularLocation>
        <location evidence="1">Cell membrane</location>
        <topology evidence="1">Single-pass type I membrane protein</topology>
    </subcellularLocation>
    <subcellularLocation>
        <location evidence="3">Cell projection</location>
        <location evidence="3">Ruffle</location>
    </subcellularLocation>
    <subcellularLocation>
        <location evidence="2">Early endosome</location>
    </subcellularLocation>
</comment>
<keyword evidence="17" id="KW-0325">Glycoprotein</keyword>
<dbReference type="Proteomes" id="UP000562322">
    <property type="component" value="Unassembled WGS sequence"/>
</dbReference>
<dbReference type="GO" id="GO:0046696">
    <property type="term" value="C:lipopolysaccharide receptor complex"/>
    <property type="evidence" value="ECO:0007669"/>
    <property type="project" value="TreeGrafter"/>
</dbReference>
<dbReference type="InterPro" id="IPR035897">
    <property type="entry name" value="Toll_tir_struct_dom_sf"/>
</dbReference>
<proteinExistence type="inferred from homology"/>
<dbReference type="InterPro" id="IPR001611">
    <property type="entry name" value="Leu-rich_rpt"/>
</dbReference>
<evidence type="ECO:0000256" key="5">
    <source>
        <dbReference type="ARBA" id="ARBA00022475"/>
    </source>
</evidence>
<keyword evidence="10" id="KW-0677">Repeat</keyword>
<dbReference type="PRINTS" id="PR01537">
    <property type="entry name" value="INTRLKN1R1F"/>
</dbReference>
<evidence type="ECO:0000256" key="9">
    <source>
        <dbReference type="ARBA" id="ARBA00022729"/>
    </source>
</evidence>
<feature type="domain" description="TIR" evidence="22">
    <location>
        <begin position="654"/>
        <end position="797"/>
    </location>
</feature>
<evidence type="ECO:0000256" key="19">
    <source>
        <dbReference type="ARBA" id="ARBA00023273"/>
    </source>
</evidence>
<dbReference type="InterPro" id="IPR000157">
    <property type="entry name" value="TIR_dom"/>
</dbReference>
<dbReference type="Gene3D" id="3.80.10.10">
    <property type="entry name" value="Ribonuclease Inhibitor"/>
    <property type="match status" value="1"/>
</dbReference>
<dbReference type="PROSITE" id="PS50104">
    <property type="entry name" value="TIR"/>
    <property type="match status" value="1"/>
</dbReference>
<dbReference type="SMART" id="SM00369">
    <property type="entry name" value="LRR_TYP"/>
    <property type="match status" value="9"/>
</dbReference>
<sequence>LLQVIPSKAFRCMGLNISGVPAEVPNTTQDLDLSFNNLKSLSSNYFSSVPELELLDLSRCHIHTIEDNSFMDLQKLSTLILTANSLQYLGQAAFYGLMSLKKLVLVETSISSLTELPIGHLHTLQELNLGHNNIASLKLPKYFANFTSLRHLSFFSNKITYISKEDLDVLRETNRLNLTLVLSMNDIKCIQPGSFAKIHLGELVLRSSFENFNAMHNSLQGLAGLQVNRLIVGEFRDRQRLVHFQNGLLNGLCQVQMQEFVLIYFRQFKNYTDTLFNCIGNVSSIRLVDLGLQEVSEVPMFTQVRHLECKKCRFQEVPAVKLSLFKELRVLRITKSKHLNSFWQKFGSLTYLEVIDLSENRLSFTSCCSRQFPESPNLKHLNLSFNSDISLSGDFANVKNLLYLDLQHTKLADHGSYPVFLLLQKLIYLDISYTETHVKSHSIFRGLTSLQVLKMAGNSFERNTLANNFENLRCLHTLDLSNCKLVWVDQNTFNALSELKELNISNNKLLTFDPVAFKPLQALTVLDFSNNQLSALLDSAVEILPDSLVFLDISHNLFECSCLHMNFLKWIKEKQDLLQNKHLMICHTPAYVKNMSLSSFDLSSCHPNPTTVACSVTVLLAAAVFVFLIYKYYFQLYYSLVLLSGCKHSAERGDTYDAFVIHSSKDHEWVMKELVEPLEGGRPPFQLCLYYRDFLPGVPIVTNIVQEGFLSSRNVIAVISADFLESKWCRFEFDIAQSWQLVEGKTGIIMIVLGEVNKALLRQRIGLSRYLRRNTYLEWKDKEISRHIFWRQLTAVLLEGKKWNN</sequence>
<protein>
    <recommendedName>
        <fullName evidence="20">Toll-like receptor 4</fullName>
    </recommendedName>
</protein>
<dbReference type="Pfam" id="PF00560">
    <property type="entry name" value="LRR_1"/>
    <property type="match status" value="1"/>
</dbReference>
<gene>
    <name evidence="23" type="primary">Tlr4</name>
    <name evidence="23" type="ORF">ALELAT_R07007</name>
</gene>
<dbReference type="GO" id="GO:0045087">
    <property type="term" value="P:innate immune response"/>
    <property type="evidence" value="ECO:0007669"/>
    <property type="project" value="UniProtKB-KW"/>
</dbReference>
<evidence type="ECO:0000256" key="8">
    <source>
        <dbReference type="ARBA" id="ARBA00022692"/>
    </source>
</evidence>
<dbReference type="InterPro" id="IPR003591">
    <property type="entry name" value="Leu-rich_rpt_typical-subtyp"/>
</dbReference>
<dbReference type="InterPro" id="IPR017241">
    <property type="entry name" value="Toll-like_receptor"/>
</dbReference>
<dbReference type="Gene3D" id="3.40.50.10140">
    <property type="entry name" value="Toll/interleukin-1 receptor homology (TIR) domain"/>
    <property type="match status" value="1"/>
</dbReference>
<evidence type="ECO:0000256" key="7">
    <source>
        <dbReference type="ARBA" id="ARBA00022614"/>
    </source>
</evidence>
<keyword evidence="12" id="KW-0832">Ubl conjugation</keyword>
<dbReference type="GO" id="GO:0050829">
    <property type="term" value="P:defense response to Gram-negative bacterium"/>
    <property type="evidence" value="ECO:0007669"/>
    <property type="project" value="TreeGrafter"/>
</dbReference>
<comment type="similarity">
    <text evidence="4">Belongs to the Toll-like receptor family.</text>
</comment>
<evidence type="ECO:0000256" key="1">
    <source>
        <dbReference type="ARBA" id="ARBA00004251"/>
    </source>
</evidence>
<evidence type="ECO:0000256" key="4">
    <source>
        <dbReference type="ARBA" id="ARBA00009634"/>
    </source>
</evidence>
<keyword evidence="19" id="KW-0966">Cell projection</keyword>
<evidence type="ECO:0000256" key="18">
    <source>
        <dbReference type="ARBA" id="ARBA00023198"/>
    </source>
</evidence>
<accession>A0A7L0VXT9</accession>
<evidence type="ECO:0000259" key="22">
    <source>
        <dbReference type="PROSITE" id="PS50104"/>
    </source>
</evidence>
<keyword evidence="13" id="KW-0391">Immunity</keyword>
<dbReference type="AlphaFoldDB" id="A0A7L0VXT9"/>
<dbReference type="PIRSF" id="PIRSF037595">
    <property type="entry name" value="Toll-like_receptor"/>
    <property type="match status" value="1"/>
</dbReference>
<keyword evidence="8 21" id="KW-0812">Transmembrane</keyword>
<evidence type="ECO:0000256" key="3">
    <source>
        <dbReference type="ARBA" id="ARBA00004466"/>
    </source>
</evidence>
<feature type="non-terminal residue" evidence="23">
    <location>
        <position position="1"/>
    </location>
</feature>
<keyword evidence="6" id="KW-0399">Innate immunity</keyword>
<evidence type="ECO:0000256" key="12">
    <source>
        <dbReference type="ARBA" id="ARBA00022843"/>
    </source>
</evidence>
<evidence type="ECO:0000256" key="16">
    <source>
        <dbReference type="ARBA" id="ARBA00023170"/>
    </source>
</evidence>
<keyword evidence="15 21" id="KW-0472">Membrane</keyword>
<dbReference type="SMART" id="SM00255">
    <property type="entry name" value="TIR"/>
    <property type="match status" value="1"/>
</dbReference>
<dbReference type="PROSITE" id="PS51450">
    <property type="entry name" value="LRR"/>
    <property type="match status" value="1"/>
</dbReference>
<keyword evidence="18" id="KW-0395">Inflammatory response</keyword>
<keyword evidence="24" id="KW-1185">Reference proteome</keyword>
<feature type="transmembrane region" description="Helical" evidence="21">
    <location>
        <begin position="610"/>
        <end position="630"/>
    </location>
</feature>
<evidence type="ECO:0000256" key="14">
    <source>
        <dbReference type="ARBA" id="ARBA00022989"/>
    </source>
</evidence>
<evidence type="ECO:0000256" key="11">
    <source>
        <dbReference type="ARBA" id="ARBA00022753"/>
    </source>
</evidence>
<keyword evidence="7" id="KW-0433">Leucine-rich repeat</keyword>
<keyword evidence="14 21" id="KW-1133">Transmembrane helix</keyword>
<organism evidence="23 24">
    <name type="scientific">Alectura lathami</name>
    <name type="common">Australian brush turkey</name>
    <dbReference type="NCBI Taxonomy" id="81907"/>
    <lineage>
        <taxon>Eukaryota</taxon>
        <taxon>Metazoa</taxon>
        <taxon>Chordata</taxon>
        <taxon>Craniata</taxon>
        <taxon>Vertebrata</taxon>
        <taxon>Euteleostomi</taxon>
        <taxon>Archelosauria</taxon>
        <taxon>Archosauria</taxon>
        <taxon>Dinosauria</taxon>
        <taxon>Saurischia</taxon>
        <taxon>Theropoda</taxon>
        <taxon>Coelurosauria</taxon>
        <taxon>Aves</taxon>
        <taxon>Neognathae</taxon>
        <taxon>Galloanserae</taxon>
        <taxon>Galliformes</taxon>
        <taxon>Megapodiidae</taxon>
        <taxon>Alectura</taxon>
    </lineage>
</organism>
<evidence type="ECO:0000313" key="23">
    <source>
        <dbReference type="EMBL" id="NXL83789.1"/>
    </source>
</evidence>
<dbReference type="GO" id="GO:0034142">
    <property type="term" value="P:toll-like receptor 4 signaling pathway"/>
    <property type="evidence" value="ECO:0007669"/>
    <property type="project" value="TreeGrafter"/>
</dbReference>
<evidence type="ECO:0000256" key="10">
    <source>
        <dbReference type="ARBA" id="ARBA00022737"/>
    </source>
</evidence>
<keyword evidence="5" id="KW-1003">Cell membrane</keyword>
<dbReference type="Pfam" id="PF01582">
    <property type="entry name" value="TIR"/>
    <property type="match status" value="1"/>
</dbReference>
<evidence type="ECO:0000256" key="20">
    <source>
        <dbReference type="ARBA" id="ARBA00040109"/>
    </source>
</evidence>
<evidence type="ECO:0000313" key="24">
    <source>
        <dbReference type="Proteomes" id="UP000562322"/>
    </source>
</evidence>
<dbReference type="GO" id="GO:0001530">
    <property type="term" value="F:lipopolysaccharide binding"/>
    <property type="evidence" value="ECO:0007669"/>
    <property type="project" value="TreeGrafter"/>
</dbReference>